<accession>A0A8K0UVZ1</accession>
<keyword evidence="3" id="KW-1185">Reference proteome</keyword>
<evidence type="ECO:0000313" key="3">
    <source>
        <dbReference type="Proteomes" id="UP000813824"/>
    </source>
</evidence>
<dbReference type="Proteomes" id="UP000813824">
    <property type="component" value="Unassembled WGS sequence"/>
</dbReference>
<dbReference type="AlphaFoldDB" id="A0A8K0UVZ1"/>
<feature type="compositionally biased region" description="Polar residues" evidence="1">
    <location>
        <begin position="130"/>
        <end position="142"/>
    </location>
</feature>
<name>A0A8K0UVZ1_9AGAR</name>
<comment type="caution">
    <text evidence="2">The sequence shown here is derived from an EMBL/GenBank/DDBJ whole genome shotgun (WGS) entry which is preliminary data.</text>
</comment>
<feature type="compositionally biased region" description="Polar residues" evidence="1">
    <location>
        <begin position="1"/>
        <end position="10"/>
    </location>
</feature>
<organism evidence="2 3">
    <name type="scientific">Cristinia sonorae</name>
    <dbReference type="NCBI Taxonomy" id="1940300"/>
    <lineage>
        <taxon>Eukaryota</taxon>
        <taxon>Fungi</taxon>
        <taxon>Dikarya</taxon>
        <taxon>Basidiomycota</taxon>
        <taxon>Agaricomycotina</taxon>
        <taxon>Agaricomycetes</taxon>
        <taxon>Agaricomycetidae</taxon>
        <taxon>Agaricales</taxon>
        <taxon>Pleurotineae</taxon>
        <taxon>Stephanosporaceae</taxon>
        <taxon>Cristinia</taxon>
    </lineage>
</organism>
<feature type="compositionally biased region" description="Low complexity" evidence="1">
    <location>
        <begin position="40"/>
        <end position="51"/>
    </location>
</feature>
<dbReference type="EMBL" id="JAEVFJ010000006">
    <property type="protein sequence ID" value="KAH8103962.1"/>
    <property type="molecule type" value="Genomic_DNA"/>
</dbReference>
<reference evidence="2" key="1">
    <citation type="journal article" date="2021" name="New Phytol.">
        <title>Evolutionary innovations through gain and loss of genes in the ectomycorrhizal Boletales.</title>
        <authorList>
            <person name="Wu G."/>
            <person name="Miyauchi S."/>
            <person name="Morin E."/>
            <person name="Kuo A."/>
            <person name="Drula E."/>
            <person name="Varga T."/>
            <person name="Kohler A."/>
            <person name="Feng B."/>
            <person name="Cao Y."/>
            <person name="Lipzen A."/>
            <person name="Daum C."/>
            <person name="Hundley H."/>
            <person name="Pangilinan J."/>
            <person name="Johnson J."/>
            <person name="Barry K."/>
            <person name="LaButti K."/>
            <person name="Ng V."/>
            <person name="Ahrendt S."/>
            <person name="Min B."/>
            <person name="Choi I.G."/>
            <person name="Park H."/>
            <person name="Plett J.M."/>
            <person name="Magnuson J."/>
            <person name="Spatafora J.W."/>
            <person name="Nagy L.G."/>
            <person name="Henrissat B."/>
            <person name="Grigoriev I.V."/>
            <person name="Yang Z.L."/>
            <person name="Xu J."/>
            <person name="Martin F.M."/>
        </authorList>
    </citation>
    <scope>NUCLEOTIDE SEQUENCE</scope>
    <source>
        <strain evidence="2">KKN 215</strain>
    </source>
</reference>
<protein>
    <submittedName>
        <fullName evidence="2">Uncharacterized protein</fullName>
    </submittedName>
</protein>
<sequence>MIPAKMSQSIRPKEPEHVKRAKAANAVSPSQTVLPKAGANTSQQQNQPSSTLPGRALTAQELMVRAGTADPRLLLVPGPTPARQSQTQGHGYDLRSRKVQPEMSKQVVSGTRGGGSKMPAASGTRVRDNQIVSQSQPQSHASGQPFPAAKQGRASTGTPVPAPAGRRIMREASLLLQTRCITTAEWNRLIAQEGPLWADRKGNWRQGSVHEEIPEGYHPMTYEEFMDAMHRGLSKDVIGPLPQTREERHPLYWTTFTSL</sequence>
<feature type="region of interest" description="Disordered" evidence="1">
    <location>
        <begin position="72"/>
        <end position="163"/>
    </location>
</feature>
<evidence type="ECO:0000313" key="2">
    <source>
        <dbReference type="EMBL" id="KAH8103962.1"/>
    </source>
</evidence>
<evidence type="ECO:0000256" key="1">
    <source>
        <dbReference type="SAM" id="MobiDB-lite"/>
    </source>
</evidence>
<gene>
    <name evidence="2" type="ORF">BXZ70DRAFT_1005512</name>
</gene>
<feature type="region of interest" description="Disordered" evidence="1">
    <location>
        <begin position="1"/>
        <end position="56"/>
    </location>
</feature>
<proteinExistence type="predicted"/>